<organism evidence="9 10">
    <name type="scientific">Aetokthonos hydrillicola Thurmond2011</name>
    <dbReference type="NCBI Taxonomy" id="2712845"/>
    <lineage>
        <taxon>Bacteria</taxon>
        <taxon>Bacillati</taxon>
        <taxon>Cyanobacteriota</taxon>
        <taxon>Cyanophyceae</taxon>
        <taxon>Nostocales</taxon>
        <taxon>Hapalosiphonaceae</taxon>
        <taxon>Aetokthonos</taxon>
    </lineage>
</organism>
<keyword evidence="3" id="KW-0479">Metal-binding</keyword>
<feature type="domain" description="Gamma-butyrobetaine hydroxylase-like N-terminal" evidence="8">
    <location>
        <begin position="13"/>
        <end position="78"/>
    </location>
</feature>
<proteinExistence type="inferred from homology"/>
<accession>A0AAP5I2H3</accession>
<feature type="domain" description="TauD/TfdA-like" evidence="7">
    <location>
        <begin position="125"/>
        <end position="351"/>
    </location>
</feature>
<dbReference type="EMBL" id="JAALHA020000001">
    <property type="protein sequence ID" value="MDR9893579.1"/>
    <property type="molecule type" value="Genomic_DNA"/>
</dbReference>
<dbReference type="InterPro" id="IPR038492">
    <property type="entry name" value="GBBH-like_N_sf"/>
</dbReference>
<dbReference type="Gene3D" id="3.30.2020.30">
    <property type="match status" value="1"/>
</dbReference>
<dbReference type="PANTHER" id="PTHR10696">
    <property type="entry name" value="GAMMA-BUTYROBETAINE HYDROXYLASE-RELATED"/>
    <property type="match status" value="1"/>
</dbReference>
<dbReference type="InterPro" id="IPR042098">
    <property type="entry name" value="TauD-like_sf"/>
</dbReference>
<dbReference type="GO" id="GO:0046872">
    <property type="term" value="F:metal ion binding"/>
    <property type="evidence" value="ECO:0007669"/>
    <property type="project" value="UniProtKB-KW"/>
</dbReference>
<keyword evidence="5" id="KW-0560">Oxidoreductase</keyword>
<dbReference type="SUPFAM" id="SSF51197">
    <property type="entry name" value="Clavaminate synthase-like"/>
    <property type="match status" value="1"/>
</dbReference>
<dbReference type="Pfam" id="PF06155">
    <property type="entry name" value="GBBH-like_N"/>
    <property type="match status" value="1"/>
</dbReference>
<dbReference type="PANTHER" id="PTHR10696:SF25">
    <property type="entry name" value="OXIDOREDUCTASE AIM17-RELATED"/>
    <property type="match status" value="1"/>
</dbReference>
<dbReference type="Pfam" id="PF02668">
    <property type="entry name" value="TauD"/>
    <property type="match status" value="1"/>
</dbReference>
<dbReference type="FunFam" id="3.30.2020.30:FF:000002">
    <property type="entry name" value="Putative gamma-butyrobetaine dioxygenase"/>
    <property type="match status" value="1"/>
</dbReference>
<dbReference type="Proteomes" id="UP000667802">
    <property type="component" value="Unassembled WGS sequence"/>
</dbReference>
<evidence type="ECO:0000256" key="4">
    <source>
        <dbReference type="ARBA" id="ARBA00022964"/>
    </source>
</evidence>
<comment type="caution">
    <text evidence="9">The sequence shown here is derived from an EMBL/GenBank/DDBJ whole genome shotgun (WGS) entry which is preliminary data.</text>
</comment>
<dbReference type="InterPro" id="IPR010376">
    <property type="entry name" value="GBBH-like_N"/>
</dbReference>
<evidence type="ECO:0000259" key="7">
    <source>
        <dbReference type="Pfam" id="PF02668"/>
    </source>
</evidence>
<sequence length="373" mass="43961">MQNDKFITIDGNRFHYIWLRDNCLCCECRHSSSFQKIFDISDLTEPPKPLKVNLTDQQLIIDWNENQPHRSIFPVSWLMSHAYDAPVGKDSFHNNIELRKQEEILWDSKWIKAHPPQKHDFHSCDHQAWVNDLYTVGFAVLKNMPQEELYGFISSIGPIHYTEGGKFYTVKCKPGANDISETGYALPPHTDYESYMHASHLLQFLYFVENKAIGGESLLVDGFRIAQDFQKHHPDYFEILATTPAQFQQFYTDWQYYHRRSRPIIELDCLGQVIGVYFGHSHACNWNISFEKMEKFYQAYCAFFRFLKSPNYQYCFRLGAGDCLIVQNFRVLHGRTAFDANSGYRHLEVSYVAWDYLTGRENFRQFKHLYAIQ</sequence>
<keyword evidence="10" id="KW-1185">Reference proteome</keyword>
<gene>
    <name evidence="9" type="ORF">G7B40_003140</name>
</gene>
<keyword evidence="4 9" id="KW-0223">Dioxygenase</keyword>
<comment type="cofactor">
    <cofactor evidence="1">
        <name>Fe(2+)</name>
        <dbReference type="ChEBI" id="CHEBI:29033"/>
    </cofactor>
</comment>
<evidence type="ECO:0000256" key="6">
    <source>
        <dbReference type="ARBA" id="ARBA00023004"/>
    </source>
</evidence>
<dbReference type="Gene3D" id="3.60.130.10">
    <property type="entry name" value="Clavaminate synthase-like"/>
    <property type="match status" value="1"/>
</dbReference>
<dbReference type="InterPro" id="IPR003819">
    <property type="entry name" value="TauD/TfdA-like"/>
</dbReference>
<protein>
    <submittedName>
        <fullName evidence="9">TauD/TfdA family dioxygenase</fullName>
    </submittedName>
</protein>
<dbReference type="AlphaFoldDB" id="A0AAP5I2H3"/>
<evidence type="ECO:0000256" key="5">
    <source>
        <dbReference type="ARBA" id="ARBA00023002"/>
    </source>
</evidence>
<dbReference type="RefSeq" id="WP_208345289.1">
    <property type="nucleotide sequence ID" value="NZ_CAWQFN010000629.1"/>
</dbReference>
<evidence type="ECO:0000256" key="2">
    <source>
        <dbReference type="ARBA" id="ARBA00008654"/>
    </source>
</evidence>
<evidence type="ECO:0000313" key="9">
    <source>
        <dbReference type="EMBL" id="MDR9893579.1"/>
    </source>
</evidence>
<evidence type="ECO:0000256" key="1">
    <source>
        <dbReference type="ARBA" id="ARBA00001954"/>
    </source>
</evidence>
<evidence type="ECO:0000259" key="8">
    <source>
        <dbReference type="Pfam" id="PF06155"/>
    </source>
</evidence>
<comment type="similarity">
    <text evidence="2">Belongs to the gamma-BBH/TMLD family.</text>
</comment>
<reference evidence="10" key="1">
    <citation type="journal article" date="2021" name="Science">
        <title>Hunting the eagle killer: A cyanobacterial neurotoxin causes vacuolar myelinopathy.</title>
        <authorList>
            <person name="Breinlinger S."/>
            <person name="Phillips T.J."/>
            <person name="Haram B.N."/>
            <person name="Mares J."/>
            <person name="Martinez Yerena J.A."/>
            <person name="Hrouzek P."/>
            <person name="Sobotka R."/>
            <person name="Henderson W.M."/>
            <person name="Schmieder P."/>
            <person name="Williams S.M."/>
            <person name="Lauderdale J.D."/>
            <person name="Wilde H.D."/>
            <person name="Gerrin W."/>
            <person name="Kust A."/>
            <person name="Washington J.W."/>
            <person name="Wagner C."/>
            <person name="Geier B."/>
            <person name="Liebeke M."/>
            <person name="Enke H."/>
            <person name="Niedermeyer T.H.J."/>
            <person name="Wilde S.B."/>
        </authorList>
    </citation>
    <scope>NUCLEOTIDE SEQUENCE [LARGE SCALE GENOMIC DNA]</scope>
    <source>
        <strain evidence="10">Thurmond2011</strain>
    </source>
</reference>
<dbReference type="GO" id="GO:0016706">
    <property type="term" value="F:2-oxoglutarate-dependent dioxygenase activity"/>
    <property type="evidence" value="ECO:0007669"/>
    <property type="project" value="UniProtKB-ARBA"/>
</dbReference>
<evidence type="ECO:0000313" key="10">
    <source>
        <dbReference type="Proteomes" id="UP000667802"/>
    </source>
</evidence>
<evidence type="ECO:0000256" key="3">
    <source>
        <dbReference type="ARBA" id="ARBA00022723"/>
    </source>
</evidence>
<name>A0AAP5I2H3_9CYAN</name>
<dbReference type="InterPro" id="IPR050411">
    <property type="entry name" value="AlphaKG_dependent_hydroxylases"/>
</dbReference>
<dbReference type="GO" id="GO:0045329">
    <property type="term" value="P:carnitine biosynthetic process"/>
    <property type="evidence" value="ECO:0007669"/>
    <property type="project" value="TreeGrafter"/>
</dbReference>
<keyword evidence="6" id="KW-0408">Iron</keyword>